<dbReference type="InterPro" id="IPR019340">
    <property type="entry name" value="Histone_AcTrfase_su3"/>
</dbReference>
<feature type="compositionally biased region" description="Low complexity" evidence="6">
    <location>
        <begin position="108"/>
        <end position="118"/>
    </location>
</feature>
<feature type="compositionally biased region" description="Acidic residues" evidence="6">
    <location>
        <begin position="662"/>
        <end position="673"/>
    </location>
</feature>
<comment type="similarity">
    <text evidence="2">Belongs to the NGG1 family.</text>
</comment>
<dbReference type="STRING" id="1071382.H2ARA1"/>
<feature type="region of interest" description="Disordered" evidence="6">
    <location>
        <begin position="95"/>
        <end position="195"/>
    </location>
</feature>
<dbReference type="PANTHER" id="PTHR13556:SF2">
    <property type="entry name" value="TRANSCRIPTIONAL ADAPTER 3"/>
    <property type="match status" value="1"/>
</dbReference>
<dbReference type="RefSeq" id="XP_003956036.1">
    <property type="nucleotide sequence ID" value="XM_003955987.1"/>
</dbReference>
<feature type="compositionally biased region" description="Basic and acidic residues" evidence="6">
    <location>
        <begin position="173"/>
        <end position="195"/>
    </location>
</feature>
<dbReference type="HOGENOM" id="CLU_016102_1_0_1"/>
<dbReference type="eggNOG" id="KOG4191">
    <property type="taxonomic scope" value="Eukaryota"/>
</dbReference>
<gene>
    <name evidence="7" type="primary">KAFR0B06050</name>
    <name evidence="7" type="ORF">KAFR_0B06050</name>
</gene>
<reference evidence="7 8" key="1">
    <citation type="journal article" date="2011" name="Proc. Natl. Acad. Sci. U.S.A.">
        <title>Evolutionary erosion of yeast sex chromosomes by mating-type switching accidents.</title>
        <authorList>
            <person name="Gordon J.L."/>
            <person name="Armisen D."/>
            <person name="Proux-Wera E."/>
            <person name="Oheigeartaigh S.S."/>
            <person name="Byrne K.P."/>
            <person name="Wolfe K.H."/>
        </authorList>
    </citation>
    <scope>NUCLEOTIDE SEQUENCE [LARGE SCALE GENOMIC DNA]</scope>
    <source>
        <strain evidence="8">ATCC 22294 / BCRC 22015 / CBS 2517 / CECT 1963 / NBRC 1671 / NRRL Y-8276</strain>
    </source>
</reference>
<dbReference type="GO" id="GO:0006357">
    <property type="term" value="P:regulation of transcription by RNA polymerase II"/>
    <property type="evidence" value="ECO:0007669"/>
    <property type="project" value="EnsemblFungi"/>
</dbReference>
<feature type="compositionally biased region" description="Basic and acidic residues" evidence="6">
    <location>
        <begin position="120"/>
        <end position="159"/>
    </location>
</feature>
<keyword evidence="4" id="KW-0804">Transcription</keyword>
<evidence type="ECO:0000256" key="5">
    <source>
        <dbReference type="ARBA" id="ARBA00023242"/>
    </source>
</evidence>
<dbReference type="GO" id="GO:0004402">
    <property type="term" value="F:histone acetyltransferase activity"/>
    <property type="evidence" value="ECO:0007669"/>
    <property type="project" value="EnsemblFungi"/>
</dbReference>
<dbReference type="InParanoid" id="H2ARA1"/>
<proteinExistence type="inferred from homology"/>
<evidence type="ECO:0000256" key="4">
    <source>
        <dbReference type="ARBA" id="ARBA00023163"/>
    </source>
</evidence>
<feature type="region of interest" description="Disordered" evidence="6">
    <location>
        <begin position="355"/>
        <end position="375"/>
    </location>
</feature>
<keyword evidence="5" id="KW-0539">Nucleus</keyword>
<evidence type="ECO:0000256" key="1">
    <source>
        <dbReference type="ARBA" id="ARBA00004123"/>
    </source>
</evidence>
<dbReference type="GO" id="GO:0046695">
    <property type="term" value="C:SLIK (SAGA-like) complex"/>
    <property type="evidence" value="ECO:0007669"/>
    <property type="project" value="EnsemblFungi"/>
</dbReference>
<name>H2ARA1_KAZAF</name>
<dbReference type="KEGG" id="kaf:KAFR_0B06050"/>
<dbReference type="PANTHER" id="PTHR13556">
    <property type="entry name" value="TRANSCRIPTIONAL ADAPTER 3-RELATED"/>
    <property type="match status" value="1"/>
</dbReference>
<evidence type="ECO:0000256" key="2">
    <source>
        <dbReference type="ARBA" id="ARBA00005330"/>
    </source>
</evidence>
<evidence type="ECO:0000256" key="3">
    <source>
        <dbReference type="ARBA" id="ARBA00023015"/>
    </source>
</evidence>
<sequence length="689" mass="78703">MPRVGRRGKGLKDNKPKDEVPIIPTKVLSSILNILDFTFERDIGMLNGKNVRSLPERKILVDLKAQLDKLDDLFGTIADSDKVCIDRIREIRDNRNNSKNKNNDDRSIINNNNNNTTSDTGEKEYEKSPSKQEQVKAIESEPLKEEVAKEVAESSKEIPEVMDVTVSVPSQKRPAEDIEKEKEQSSQEEKPIEDEIKLKKPKLDGHVDIDRMENDPFVKNPKSEFIRSQTLPNAARALGLYSEEGLESTGNDYLKKKYHVASYPTNDLKKLLPGELPDMDFSCPKPTNQIQYNTFLSFVDNFYRDLNDDDTKFLKSKYILPLKLQVDKTYDPDVTPFVIPKLGPLYTDTWFKEDSNQKKANTSPPPLNDPTSIFPRKSASDINDFVLETEDVSCGPLVSRLLSAILKEDGNDANNKDVAINATNDHSLHNNIKQENTDNLEMDSYERTPSESTVHTPISEIDEQMTKFHNNGTTSNLTTDPGWNLDTINLDYPTFEERLKRELKYVGIYMNMPKDENNPNGDELDWLNGREDDEISAELRELQNSLKNVTVKNQSRKESLLPLLEVQLAWQEYSSILDDLDKQIDQAYIKRVRVPKKRKKHHGLTTVTAGTASQIAQQKAANSSLRALLDKRLRWITKIGPLFREPEVMKRIPEESVFRDMDQEEDEEDEEADVFSPNTNNKDVELGES</sequence>
<dbReference type="Proteomes" id="UP000005220">
    <property type="component" value="Chromosome 2"/>
</dbReference>
<dbReference type="GO" id="GO:0000124">
    <property type="term" value="C:SAGA complex"/>
    <property type="evidence" value="ECO:0007669"/>
    <property type="project" value="EnsemblFungi"/>
</dbReference>
<protein>
    <submittedName>
        <fullName evidence="7">Uncharacterized protein</fullName>
    </submittedName>
</protein>
<keyword evidence="3" id="KW-0805">Transcription regulation</keyword>
<accession>H2ARA1</accession>
<evidence type="ECO:0000313" key="7">
    <source>
        <dbReference type="EMBL" id="CCF56901.1"/>
    </source>
</evidence>
<keyword evidence="8" id="KW-1185">Reference proteome</keyword>
<evidence type="ECO:0000313" key="8">
    <source>
        <dbReference type="Proteomes" id="UP000005220"/>
    </source>
</evidence>
<dbReference type="EMBL" id="HE650822">
    <property type="protein sequence ID" value="CCF56901.1"/>
    <property type="molecule type" value="Genomic_DNA"/>
</dbReference>
<evidence type="ECO:0000256" key="6">
    <source>
        <dbReference type="SAM" id="MobiDB-lite"/>
    </source>
</evidence>
<organism evidence="7 8">
    <name type="scientific">Kazachstania africana (strain ATCC 22294 / BCRC 22015 / CBS 2517 / CECT 1963 / NBRC 1671 / NRRL Y-8276)</name>
    <name type="common">Yeast</name>
    <name type="synonym">Kluyveromyces africanus</name>
    <dbReference type="NCBI Taxonomy" id="1071382"/>
    <lineage>
        <taxon>Eukaryota</taxon>
        <taxon>Fungi</taxon>
        <taxon>Dikarya</taxon>
        <taxon>Ascomycota</taxon>
        <taxon>Saccharomycotina</taxon>
        <taxon>Saccharomycetes</taxon>
        <taxon>Saccharomycetales</taxon>
        <taxon>Saccharomycetaceae</taxon>
        <taxon>Kazachstania</taxon>
    </lineage>
</organism>
<dbReference type="FunCoup" id="H2ARA1">
    <property type="interactions" value="493"/>
</dbReference>
<feature type="compositionally biased region" description="Basic and acidic residues" evidence="6">
    <location>
        <begin position="95"/>
        <end position="107"/>
    </location>
</feature>
<feature type="region of interest" description="Disordered" evidence="6">
    <location>
        <begin position="653"/>
        <end position="689"/>
    </location>
</feature>
<dbReference type="AlphaFoldDB" id="H2ARA1"/>
<dbReference type="GO" id="GO:0005634">
    <property type="term" value="C:nucleus"/>
    <property type="evidence" value="ECO:0007669"/>
    <property type="project" value="UniProtKB-SubCell"/>
</dbReference>
<dbReference type="GO" id="GO:0003713">
    <property type="term" value="F:transcription coactivator activity"/>
    <property type="evidence" value="ECO:0007669"/>
    <property type="project" value="TreeGrafter"/>
</dbReference>
<dbReference type="GO" id="GO:0140671">
    <property type="term" value="C:ADA complex"/>
    <property type="evidence" value="ECO:0007669"/>
    <property type="project" value="EnsemblFungi"/>
</dbReference>
<comment type="subcellular location">
    <subcellularLocation>
        <location evidence="1">Nucleus</location>
    </subcellularLocation>
</comment>
<dbReference type="Pfam" id="PF10198">
    <property type="entry name" value="Ada3"/>
    <property type="match status" value="1"/>
</dbReference>
<dbReference type="OrthoDB" id="1232at2759"/>
<dbReference type="GeneID" id="13884783"/>